<reference evidence="4 5" key="1">
    <citation type="submission" date="2016-03" db="EMBL/GenBank/DDBJ databases">
        <authorList>
            <person name="Ploux O."/>
        </authorList>
    </citation>
    <scope>NUCLEOTIDE SEQUENCE [LARGE SCALE GENOMIC DNA]</scope>
    <source>
        <strain evidence="4 5">UAMH 11012</strain>
    </source>
</reference>
<feature type="domain" description="Rhamnogalacturonase A/B/Epimerase-like pectate lyase" evidence="3">
    <location>
        <begin position="246"/>
        <end position="342"/>
    </location>
</feature>
<accession>A0A1L7XYK9</accession>
<dbReference type="InterPro" id="IPR012334">
    <property type="entry name" value="Pectin_lyas_fold"/>
</dbReference>
<dbReference type="SUPFAM" id="SSF51126">
    <property type="entry name" value="Pectin lyase-like"/>
    <property type="match status" value="2"/>
</dbReference>
<dbReference type="GO" id="GO:0004650">
    <property type="term" value="F:polygalacturonase activity"/>
    <property type="evidence" value="ECO:0007669"/>
    <property type="project" value="InterPro"/>
</dbReference>
<name>A0A1L7XYK9_9HELO</name>
<feature type="signal peptide" evidence="2">
    <location>
        <begin position="1"/>
        <end position="30"/>
    </location>
</feature>
<dbReference type="InterPro" id="IPR011050">
    <property type="entry name" value="Pectin_lyase_fold/virulence"/>
</dbReference>
<dbReference type="Gene3D" id="2.160.20.10">
    <property type="entry name" value="Single-stranded right-handed beta-helix, Pectin lyase-like"/>
    <property type="match status" value="3"/>
</dbReference>
<evidence type="ECO:0000313" key="5">
    <source>
        <dbReference type="Proteomes" id="UP000184330"/>
    </source>
</evidence>
<dbReference type="STRING" id="576137.A0A1L7XYK9"/>
<evidence type="ECO:0000256" key="1">
    <source>
        <dbReference type="SAM" id="MobiDB-lite"/>
    </source>
</evidence>
<dbReference type="FunFam" id="2.160.20.10:FF:000049">
    <property type="entry name" value="Putative exo-beta-1,3-glucanase"/>
    <property type="match status" value="1"/>
</dbReference>
<proteinExistence type="predicted"/>
<dbReference type="CDD" id="cd23668">
    <property type="entry name" value="GH55_beta13glucanase-like"/>
    <property type="match status" value="1"/>
</dbReference>
<evidence type="ECO:0000259" key="3">
    <source>
        <dbReference type="Pfam" id="PF12708"/>
    </source>
</evidence>
<feature type="chain" id="PRO_5013041286" description="Rhamnogalacturonase A/B/Epimerase-like pectate lyase domain-containing protein" evidence="2">
    <location>
        <begin position="31"/>
        <end position="1195"/>
    </location>
</feature>
<dbReference type="EMBL" id="FJOG01000094">
    <property type="protein sequence ID" value="CZR70094.1"/>
    <property type="molecule type" value="Genomic_DNA"/>
</dbReference>
<dbReference type="InterPro" id="IPR024535">
    <property type="entry name" value="RHGA/B-epi-like_pectate_lyase"/>
</dbReference>
<dbReference type="PANTHER" id="PTHR33928:SF2">
    <property type="entry name" value="PECTATE LYASE SUPERFAMILY PROTEIN DOMAIN-CONTAINING PROTEIN-RELATED"/>
    <property type="match status" value="1"/>
</dbReference>
<gene>
    <name evidence="4" type="ORF">PAC_19995</name>
</gene>
<evidence type="ECO:0000313" key="4">
    <source>
        <dbReference type="EMBL" id="CZR70094.1"/>
    </source>
</evidence>
<keyword evidence="5" id="KW-1185">Reference proteome</keyword>
<dbReference type="Proteomes" id="UP000184330">
    <property type="component" value="Unassembled WGS sequence"/>
</dbReference>
<protein>
    <recommendedName>
        <fullName evidence="3">Rhamnogalacturonase A/B/Epimerase-like pectate lyase domain-containing protein</fullName>
    </recommendedName>
</protein>
<evidence type="ECO:0000256" key="2">
    <source>
        <dbReference type="SAM" id="SignalP"/>
    </source>
</evidence>
<dbReference type="PANTHER" id="PTHR33928">
    <property type="entry name" value="POLYGALACTURONASE QRT3"/>
    <property type="match status" value="1"/>
</dbReference>
<feature type="domain" description="Rhamnogalacturonase A/B/Epimerase-like pectate lyase" evidence="3">
    <location>
        <begin position="479"/>
        <end position="537"/>
    </location>
</feature>
<feature type="region of interest" description="Disordered" evidence="1">
    <location>
        <begin position="82"/>
        <end position="111"/>
    </location>
</feature>
<dbReference type="OrthoDB" id="1046782at2759"/>
<sequence length="1195" mass="128369">MAAFSSQRAFFYAFIVSFLVLIVQCAPAQSEYVHLKHQVRALNSPYIYKRQNVSSFEITEAQKVLNEAVAQQNKYNTYRVENPRRNTYVSRHSSGAKASKRQTSNEPAPPTLNATVLAAAKLYVKKFNAATNITKRAFGDAEYGDATGDPYWVPNVAQTGHAPMGNDDSYMVFRDVTNKLFGAVGDGLTDDTAAINAAIAYQGNCGSGCNSSSVKGTLIYFPPGTYLISTLINAYYYTQLVGDTTTAKAAGFHWQVAQATSMTNVYVTMTNNADSTQMGLFTENGSGGFMSDCFLSGGAYGIYEGNQQYTVRNFEFSGQQIAGVCLLWDWGWTWSGLTFAGGTPTGFLLIPPASENSDSTPSSIYVIDTLFDGVTTAIDARAMNGTILDASIITLDNIGVQNVGTMIAFANGYDVSIPAVDTDFVIIGNVGTSGTTGMYSAAVQVPPPVLLDLSSSPWFRNNYFGKSRPQYETLAASSFISVKDHSAVGDGVTDDTAAIGAALALATTSNVIYFPAGSYIITETILVPPNTRMTGQVWSQLVASGSYFADAQTPQVMLRIGEPNDVGTVEISDILFTSVGALPGLVMVEWNVQAETQGSVGMWDTHFRAGGAIGTELQVAQCPPQTNIPTGCIAADMMLHLTPNSNGYFENMWAWVADHDIDDPANTMVTVAVGRGILFESEGPTWLYGTASEHSMLYQYNFAESTNTFAGMIQTESPYFQYAVATESPGPFNITGELYYNYFNNEPVFPDDTGTCIGNNLSCNFAWAIMVQGVTNLTVAGAGLYSWFDAYNQATCVDAQNCQQRLINDQGDNSGFYLWNLVTIGSVEMISDTANDNANTVFAANNTQLDSHPFWSALAAYADDFAPEDVGCTDDEDTSAVCQISTYCDWTLTFDTLDAISAAATAGTINEVCVSWYTLQTLSYTIDGSITNYTTVNTGYDQVFKYYVEYVKNMVPYGLGAFMADASPSSPNGGAGQKYFECTYTGKITYTQPCPISVSFATTNTVTRCGRGSGPCAETDITRIGIPQAAKGFTPDNPKTIITNALPQIGSMQDNILAREIDIASNTWNNNTDDVKKEDQLKLIILILGIIFSFIPFLEEVGPSLGIADGVFEIAAAAGNIGLAIQGIVSDPASAPMDILSALTLGKAKTTEDFAGLAAAERALTDDDLTAIGTDFKADEDKLGETLIRGCFKKA</sequence>
<dbReference type="Pfam" id="PF12708">
    <property type="entry name" value="Pect-lyase_RHGA_epim"/>
    <property type="match status" value="2"/>
</dbReference>
<keyword evidence="2" id="KW-0732">Signal</keyword>
<dbReference type="AlphaFoldDB" id="A0A1L7XYK9"/>
<organism evidence="4 5">
    <name type="scientific">Phialocephala subalpina</name>
    <dbReference type="NCBI Taxonomy" id="576137"/>
    <lineage>
        <taxon>Eukaryota</taxon>
        <taxon>Fungi</taxon>
        <taxon>Dikarya</taxon>
        <taxon>Ascomycota</taxon>
        <taxon>Pezizomycotina</taxon>
        <taxon>Leotiomycetes</taxon>
        <taxon>Helotiales</taxon>
        <taxon>Mollisiaceae</taxon>
        <taxon>Phialocephala</taxon>
        <taxon>Phialocephala fortinii species complex</taxon>
    </lineage>
</organism>
<dbReference type="InterPro" id="IPR039279">
    <property type="entry name" value="QRT3-like"/>
</dbReference>